<reference evidence="1" key="1">
    <citation type="submission" date="2014-09" db="EMBL/GenBank/DDBJ databases">
        <authorList>
            <person name="Magalhaes I.L.F."/>
            <person name="Oliveira U."/>
            <person name="Santos F.R."/>
            <person name="Vidigal T.H.D.A."/>
            <person name="Brescovit A.D."/>
            <person name="Santos A.J."/>
        </authorList>
    </citation>
    <scope>NUCLEOTIDE SEQUENCE</scope>
    <source>
        <tissue evidence="1">Shoot tissue taken approximately 20 cm above the soil surface</tissue>
    </source>
</reference>
<dbReference type="EMBL" id="GBRH01282194">
    <property type="protein sequence ID" value="JAD15701.1"/>
    <property type="molecule type" value="Transcribed_RNA"/>
</dbReference>
<dbReference type="AlphaFoldDB" id="A0A0A8XPR5"/>
<sequence>MNEFVNIAGAIMVQDALKQINYVKQRKITGSNSETYILKRTSSKQGLDMNVDYSISRNYKYFVIC</sequence>
<reference evidence="1" key="2">
    <citation type="journal article" date="2015" name="Data Brief">
        <title>Shoot transcriptome of the giant reed, Arundo donax.</title>
        <authorList>
            <person name="Barrero R.A."/>
            <person name="Guerrero F.D."/>
            <person name="Moolhuijzen P."/>
            <person name="Goolsby J.A."/>
            <person name="Tidwell J."/>
            <person name="Bellgard S.E."/>
            <person name="Bellgard M.I."/>
        </authorList>
    </citation>
    <scope>NUCLEOTIDE SEQUENCE</scope>
    <source>
        <tissue evidence="1">Shoot tissue taken approximately 20 cm above the soil surface</tissue>
    </source>
</reference>
<proteinExistence type="predicted"/>
<organism evidence="1">
    <name type="scientific">Arundo donax</name>
    <name type="common">Giant reed</name>
    <name type="synonym">Donax arundinaceus</name>
    <dbReference type="NCBI Taxonomy" id="35708"/>
    <lineage>
        <taxon>Eukaryota</taxon>
        <taxon>Viridiplantae</taxon>
        <taxon>Streptophyta</taxon>
        <taxon>Embryophyta</taxon>
        <taxon>Tracheophyta</taxon>
        <taxon>Spermatophyta</taxon>
        <taxon>Magnoliopsida</taxon>
        <taxon>Liliopsida</taxon>
        <taxon>Poales</taxon>
        <taxon>Poaceae</taxon>
        <taxon>PACMAD clade</taxon>
        <taxon>Arundinoideae</taxon>
        <taxon>Arundineae</taxon>
        <taxon>Arundo</taxon>
    </lineage>
</organism>
<name>A0A0A8XPR5_ARUDO</name>
<accession>A0A0A8XPR5</accession>
<evidence type="ECO:0000313" key="1">
    <source>
        <dbReference type="EMBL" id="JAD15701.1"/>
    </source>
</evidence>
<protein>
    <submittedName>
        <fullName evidence="1">Uncharacterized protein</fullName>
    </submittedName>
</protein>